<dbReference type="EMBL" id="VUJU01002182">
    <property type="protein sequence ID" value="KAF0762262.1"/>
    <property type="molecule type" value="Genomic_DNA"/>
</dbReference>
<organism evidence="1 2">
    <name type="scientific">Aphis craccivora</name>
    <name type="common">Cowpea aphid</name>
    <dbReference type="NCBI Taxonomy" id="307492"/>
    <lineage>
        <taxon>Eukaryota</taxon>
        <taxon>Metazoa</taxon>
        <taxon>Ecdysozoa</taxon>
        <taxon>Arthropoda</taxon>
        <taxon>Hexapoda</taxon>
        <taxon>Insecta</taxon>
        <taxon>Pterygota</taxon>
        <taxon>Neoptera</taxon>
        <taxon>Paraneoptera</taxon>
        <taxon>Hemiptera</taxon>
        <taxon>Sternorrhyncha</taxon>
        <taxon>Aphidomorpha</taxon>
        <taxon>Aphidoidea</taxon>
        <taxon>Aphididae</taxon>
        <taxon>Aphidini</taxon>
        <taxon>Aphis</taxon>
        <taxon>Aphis</taxon>
    </lineage>
</organism>
<evidence type="ECO:0000313" key="2">
    <source>
        <dbReference type="Proteomes" id="UP000478052"/>
    </source>
</evidence>
<name>A0A6G0YW44_APHCR</name>
<dbReference type="Proteomes" id="UP000478052">
    <property type="component" value="Unassembled WGS sequence"/>
</dbReference>
<keyword evidence="2" id="KW-1185">Reference proteome</keyword>
<protein>
    <submittedName>
        <fullName evidence="1">Uncharacterized protein</fullName>
    </submittedName>
</protein>
<gene>
    <name evidence="1" type="ORF">FWK35_00011503</name>
</gene>
<evidence type="ECO:0000313" key="1">
    <source>
        <dbReference type="EMBL" id="KAF0762262.1"/>
    </source>
</evidence>
<proteinExistence type="predicted"/>
<reference evidence="1 2" key="1">
    <citation type="submission" date="2019-08" db="EMBL/GenBank/DDBJ databases">
        <title>Whole genome of Aphis craccivora.</title>
        <authorList>
            <person name="Voronova N.V."/>
            <person name="Shulinski R.S."/>
            <person name="Bandarenka Y.V."/>
            <person name="Zhorov D.G."/>
            <person name="Warner D."/>
        </authorList>
    </citation>
    <scope>NUCLEOTIDE SEQUENCE [LARGE SCALE GENOMIC DNA]</scope>
    <source>
        <strain evidence="1">180601</strain>
        <tissue evidence="1">Whole Body</tissue>
    </source>
</reference>
<comment type="caution">
    <text evidence="1">The sequence shown here is derived from an EMBL/GenBank/DDBJ whole genome shotgun (WGS) entry which is preliminary data.</text>
</comment>
<dbReference type="AlphaFoldDB" id="A0A6G0YW44"/>
<sequence length="86" mass="9915">MERKIGNETAWIMPTEDQTSEHNNKWISRATNLLTVSSVLCEYGEEKTMDHLLKCNKCSITYCNAKDLIEANQNAINMAQYWSNDL</sequence>
<accession>A0A6G0YW44</accession>